<comment type="caution">
    <text evidence="3">The sequence shown here is derived from an EMBL/GenBank/DDBJ whole genome shotgun (WGS) entry which is preliminary data.</text>
</comment>
<proteinExistence type="predicted"/>
<dbReference type="EMBL" id="JACHNH010000001">
    <property type="protein sequence ID" value="MBB4761406.1"/>
    <property type="molecule type" value="Genomic_DNA"/>
</dbReference>
<keyword evidence="2" id="KW-0472">Membrane</keyword>
<keyword evidence="2" id="KW-0812">Transmembrane</keyword>
<evidence type="ECO:0000313" key="3">
    <source>
        <dbReference type="EMBL" id="MBB4761406.1"/>
    </source>
</evidence>
<accession>A0A7W7MNV5</accession>
<reference evidence="3 4" key="1">
    <citation type="submission" date="2020-08" db="EMBL/GenBank/DDBJ databases">
        <title>Sequencing the genomes of 1000 actinobacteria strains.</title>
        <authorList>
            <person name="Klenk H.-P."/>
        </authorList>
    </citation>
    <scope>NUCLEOTIDE SEQUENCE [LARGE SCALE GENOMIC DNA]</scope>
    <source>
        <strain evidence="3 4">DSM 43149</strain>
    </source>
</reference>
<feature type="transmembrane region" description="Helical" evidence="2">
    <location>
        <begin position="297"/>
        <end position="318"/>
    </location>
</feature>
<name>A0A7W7MNV5_9ACTN</name>
<gene>
    <name evidence="3" type="ORF">BJ971_001962</name>
</gene>
<evidence type="ECO:0000256" key="2">
    <source>
        <dbReference type="SAM" id="Phobius"/>
    </source>
</evidence>
<dbReference type="RefSeq" id="WP_184991792.1">
    <property type="nucleotide sequence ID" value="NZ_BOMK01000030.1"/>
</dbReference>
<dbReference type="AlphaFoldDB" id="A0A7W7MNV5"/>
<feature type="transmembrane region" description="Helical" evidence="2">
    <location>
        <begin position="188"/>
        <end position="208"/>
    </location>
</feature>
<keyword evidence="4" id="KW-1185">Reference proteome</keyword>
<dbReference type="Proteomes" id="UP000578112">
    <property type="component" value="Unassembled WGS sequence"/>
</dbReference>
<keyword evidence="2" id="KW-1133">Transmembrane helix</keyword>
<feature type="region of interest" description="Disordered" evidence="1">
    <location>
        <begin position="112"/>
        <end position="153"/>
    </location>
</feature>
<organism evidence="3 4">
    <name type="scientific">Actinoplanes digitatis</name>
    <dbReference type="NCBI Taxonomy" id="1868"/>
    <lineage>
        <taxon>Bacteria</taxon>
        <taxon>Bacillati</taxon>
        <taxon>Actinomycetota</taxon>
        <taxon>Actinomycetes</taxon>
        <taxon>Micromonosporales</taxon>
        <taxon>Micromonosporaceae</taxon>
        <taxon>Actinoplanes</taxon>
    </lineage>
</organism>
<feature type="transmembrane region" description="Helical" evidence="2">
    <location>
        <begin position="228"/>
        <end position="251"/>
    </location>
</feature>
<evidence type="ECO:0000256" key="1">
    <source>
        <dbReference type="SAM" id="MobiDB-lite"/>
    </source>
</evidence>
<sequence length="324" mass="34341">MTAPNPTTAVLTPSITNLLPRAVDLAIERGGLPPLKQLMTHLRIGRPKASLVRDALARVNWETVRLVIDHQSESPAHVADVRRIALESVTNADESGPAPHLHVVPDVPQDLETETEETYDPGVVTPVPNAPNPDDRPAEAGPAATAPPDTPASAIAASGQVAAEITEVTREAVDESAALPARTPRKPVVWPVLILCLPAFVAIWGGWVEMGRLTGFGRVTLLPGISDFQLDTAITLPIGVETYAAYALYVWLSGRVNETARRFARGSAISSLVLGGLGQITYHLMVSAGWDTAPWPITAIVACIPVAVLGMGAALAHLMHADQR</sequence>
<protein>
    <submittedName>
        <fullName evidence="3">Uncharacterized protein</fullName>
    </submittedName>
</protein>
<evidence type="ECO:0000313" key="4">
    <source>
        <dbReference type="Proteomes" id="UP000578112"/>
    </source>
</evidence>
<feature type="transmembrane region" description="Helical" evidence="2">
    <location>
        <begin position="263"/>
        <end position="285"/>
    </location>
</feature>
<feature type="compositionally biased region" description="Low complexity" evidence="1">
    <location>
        <begin position="139"/>
        <end position="153"/>
    </location>
</feature>